<protein>
    <submittedName>
        <fullName evidence="1">Uncharacterized protein</fullName>
    </submittedName>
</protein>
<gene>
    <name evidence="1" type="ORF">CLFO_16630</name>
</gene>
<dbReference type="EMBL" id="CP020559">
    <property type="protein sequence ID" value="ARE87264.1"/>
    <property type="molecule type" value="Genomic_DNA"/>
</dbReference>
<proteinExistence type="predicted"/>
<evidence type="ECO:0000313" key="1">
    <source>
        <dbReference type="EMBL" id="ARE87264.1"/>
    </source>
</evidence>
<evidence type="ECO:0000313" key="2">
    <source>
        <dbReference type="Proteomes" id="UP000192478"/>
    </source>
</evidence>
<accession>A0AAC9RKD2</accession>
<reference evidence="1 2" key="1">
    <citation type="submission" date="2017-03" db="EMBL/GenBank/DDBJ databases">
        <title>Complete sequence of Clostridium formicaceticum DSM 92.</title>
        <authorList>
            <person name="Poehlein A."/>
            <person name="Karl M."/>
            <person name="Bengelsdorf F.R."/>
            <person name="Duerre P."/>
            <person name="Daniel R."/>
        </authorList>
    </citation>
    <scope>NUCLEOTIDE SEQUENCE [LARGE SCALE GENOMIC DNA]</scope>
    <source>
        <strain evidence="1 2">DSM 92</strain>
    </source>
</reference>
<dbReference type="AlphaFoldDB" id="A0AAC9RKD2"/>
<dbReference type="RefSeq" id="WP_156778808.1">
    <property type="nucleotide sequence ID" value="NZ_CP017603.1"/>
</dbReference>
<dbReference type="Proteomes" id="UP000192478">
    <property type="component" value="Chromosome"/>
</dbReference>
<sequence>MKIAIYSRKLKFIGKGESIQNKIQMCKEYAKNHFEAREFPIYEYEEYEGFSDGDIAA</sequence>
<name>A0AAC9RKD2_9CLOT</name>
<organism evidence="1 2">
    <name type="scientific">Clostridium formicaceticum</name>
    <dbReference type="NCBI Taxonomy" id="1497"/>
    <lineage>
        <taxon>Bacteria</taxon>
        <taxon>Bacillati</taxon>
        <taxon>Bacillota</taxon>
        <taxon>Clostridia</taxon>
        <taxon>Eubacteriales</taxon>
        <taxon>Clostridiaceae</taxon>
        <taxon>Clostridium</taxon>
    </lineage>
</organism>